<reference evidence="5" key="1">
    <citation type="submission" date="2021-02" db="EMBL/GenBank/DDBJ databases">
        <title>First Annotated Genome of the Yellow-green Alga Tribonema minus.</title>
        <authorList>
            <person name="Mahan K.M."/>
        </authorList>
    </citation>
    <scope>NUCLEOTIDE SEQUENCE</scope>
    <source>
        <strain evidence="5">UTEX B ZZ1240</strain>
    </source>
</reference>
<evidence type="ECO:0000259" key="4">
    <source>
        <dbReference type="PROSITE" id="PS51294"/>
    </source>
</evidence>
<keyword evidence="6" id="KW-1185">Reference proteome</keyword>
<keyword evidence="2 5" id="KW-0238">DNA-binding</keyword>
<accession>A0A835YSN1</accession>
<dbReference type="PANTHER" id="PTHR45614">
    <property type="entry name" value="MYB PROTEIN-RELATED"/>
    <property type="match status" value="1"/>
</dbReference>
<feature type="domain" description="Myb-like" evidence="3">
    <location>
        <begin position="24"/>
        <end position="75"/>
    </location>
</feature>
<dbReference type="GO" id="GO:0000981">
    <property type="term" value="F:DNA-binding transcription factor activity, RNA polymerase II-specific"/>
    <property type="evidence" value="ECO:0007669"/>
    <property type="project" value="TreeGrafter"/>
</dbReference>
<dbReference type="PROSITE" id="PS51294">
    <property type="entry name" value="HTH_MYB"/>
    <property type="match status" value="2"/>
</dbReference>
<dbReference type="SUPFAM" id="SSF46689">
    <property type="entry name" value="Homeodomain-like"/>
    <property type="match status" value="2"/>
</dbReference>
<dbReference type="CDD" id="cd00167">
    <property type="entry name" value="SANT"/>
    <property type="match status" value="2"/>
</dbReference>
<dbReference type="Gene3D" id="1.10.10.60">
    <property type="entry name" value="Homeodomain-like"/>
    <property type="match status" value="2"/>
</dbReference>
<feature type="non-terminal residue" evidence="5">
    <location>
        <position position="122"/>
    </location>
</feature>
<dbReference type="InterPro" id="IPR050560">
    <property type="entry name" value="MYB_TF"/>
</dbReference>
<dbReference type="Pfam" id="PF13921">
    <property type="entry name" value="Myb_DNA-bind_6"/>
    <property type="match status" value="1"/>
</dbReference>
<dbReference type="FunFam" id="1.10.10.60:FF:000010">
    <property type="entry name" value="Transcriptional activator Myb isoform A"/>
    <property type="match status" value="1"/>
</dbReference>
<keyword evidence="1" id="KW-0677">Repeat</keyword>
<sequence length="122" mass="14001">LGDAPQVETRNHVQCLQRWKKVLRPGLAKGPWTAEEDETLMNLVRQGDISNWGDVAAVITTRTCKQCRERWQHHLNPDLRRGDYSPEEDAAILAGYERHGNRWATIIQDVPGRTAPSIRSRY</sequence>
<comment type="caution">
    <text evidence="5">The sequence shown here is derived from an EMBL/GenBank/DDBJ whole genome shotgun (WGS) entry which is preliminary data.</text>
</comment>
<organism evidence="5 6">
    <name type="scientific">Tribonema minus</name>
    <dbReference type="NCBI Taxonomy" id="303371"/>
    <lineage>
        <taxon>Eukaryota</taxon>
        <taxon>Sar</taxon>
        <taxon>Stramenopiles</taxon>
        <taxon>Ochrophyta</taxon>
        <taxon>PX clade</taxon>
        <taxon>Xanthophyceae</taxon>
        <taxon>Tribonematales</taxon>
        <taxon>Tribonemataceae</taxon>
        <taxon>Tribonema</taxon>
    </lineage>
</organism>
<dbReference type="AlphaFoldDB" id="A0A835YSN1"/>
<name>A0A835YSN1_9STRA</name>
<dbReference type="Proteomes" id="UP000664859">
    <property type="component" value="Unassembled WGS sequence"/>
</dbReference>
<dbReference type="EMBL" id="JAFCMP010000368">
    <property type="protein sequence ID" value="KAG5180705.1"/>
    <property type="molecule type" value="Genomic_DNA"/>
</dbReference>
<dbReference type="InterPro" id="IPR017930">
    <property type="entry name" value="Myb_dom"/>
</dbReference>
<dbReference type="PANTHER" id="PTHR45614:SF25">
    <property type="entry name" value="MYB PROTEIN"/>
    <property type="match status" value="1"/>
</dbReference>
<evidence type="ECO:0000313" key="5">
    <source>
        <dbReference type="EMBL" id="KAG5180705.1"/>
    </source>
</evidence>
<dbReference type="InterPro" id="IPR009057">
    <property type="entry name" value="Homeodomain-like_sf"/>
</dbReference>
<proteinExistence type="predicted"/>
<dbReference type="GO" id="GO:0000978">
    <property type="term" value="F:RNA polymerase II cis-regulatory region sequence-specific DNA binding"/>
    <property type="evidence" value="ECO:0007669"/>
    <property type="project" value="TreeGrafter"/>
</dbReference>
<dbReference type="GO" id="GO:0005634">
    <property type="term" value="C:nucleus"/>
    <property type="evidence" value="ECO:0007669"/>
    <property type="project" value="TreeGrafter"/>
</dbReference>
<evidence type="ECO:0000313" key="6">
    <source>
        <dbReference type="Proteomes" id="UP000664859"/>
    </source>
</evidence>
<evidence type="ECO:0000256" key="1">
    <source>
        <dbReference type="ARBA" id="ARBA00022737"/>
    </source>
</evidence>
<dbReference type="PROSITE" id="PS50090">
    <property type="entry name" value="MYB_LIKE"/>
    <property type="match status" value="2"/>
</dbReference>
<dbReference type="OrthoDB" id="2143914at2759"/>
<evidence type="ECO:0000259" key="3">
    <source>
        <dbReference type="PROSITE" id="PS50090"/>
    </source>
</evidence>
<dbReference type="SMART" id="SM00717">
    <property type="entry name" value="SANT"/>
    <property type="match status" value="2"/>
</dbReference>
<feature type="domain" description="HTH myb-type" evidence="4">
    <location>
        <begin position="24"/>
        <end position="79"/>
    </location>
</feature>
<evidence type="ECO:0000256" key="2">
    <source>
        <dbReference type="ARBA" id="ARBA00023125"/>
    </source>
</evidence>
<feature type="domain" description="HTH myb-type" evidence="4">
    <location>
        <begin position="80"/>
        <end position="122"/>
    </location>
</feature>
<feature type="domain" description="Myb-like" evidence="3">
    <location>
        <begin position="76"/>
        <end position="122"/>
    </location>
</feature>
<gene>
    <name evidence="5" type="ORF">JKP88DRAFT_137248</name>
</gene>
<feature type="non-terminal residue" evidence="5">
    <location>
        <position position="1"/>
    </location>
</feature>
<keyword evidence="5" id="KW-0371">Homeobox</keyword>
<dbReference type="InterPro" id="IPR001005">
    <property type="entry name" value="SANT/Myb"/>
</dbReference>
<protein>
    <submittedName>
        <fullName evidence="5">Homeodomain-like protein</fullName>
    </submittedName>
</protein>